<dbReference type="EMBL" id="CYPS01000043">
    <property type="protein sequence ID" value="CUH44200.1"/>
    <property type="molecule type" value="Genomic_DNA"/>
</dbReference>
<proteinExistence type="predicted"/>
<reference evidence="3" key="1">
    <citation type="submission" date="2015-09" db="EMBL/GenBank/DDBJ databases">
        <authorList>
            <person name="Rodrigo-Torres L."/>
            <person name="Arahal D.R."/>
        </authorList>
    </citation>
    <scope>NUCLEOTIDE SEQUENCE [LARGE SCALE GENOMIC DNA]</scope>
    <source>
        <strain evidence="3">CECT 4293</strain>
    </source>
</reference>
<dbReference type="AlphaFoldDB" id="A0A0P1E5X4"/>
<evidence type="ECO:0000256" key="1">
    <source>
        <dbReference type="SAM" id="SignalP"/>
    </source>
</evidence>
<sequence>MKALTLGLAFALLASQASAQQSLIGASPIPVGAELRFCYYNGLAYSVDAYVVTSGNNTVTETSSAREEHLLRCIKGGDGAMKWKPESGIQVNR</sequence>
<dbReference type="RefSeq" id="WP_058274150.1">
    <property type="nucleotide sequence ID" value="NZ_CYPS01000043.1"/>
</dbReference>
<evidence type="ECO:0000313" key="2">
    <source>
        <dbReference type="EMBL" id="CUH44200.1"/>
    </source>
</evidence>
<keyword evidence="1" id="KW-0732">Signal</keyword>
<protein>
    <recommendedName>
        <fullName evidence="4">C-type lysozyme inhibitor domain-containing protein</fullName>
    </recommendedName>
</protein>
<dbReference type="Proteomes" id="UP000050786">
    <property type="component" value="Unassembled WGS sequence"/>
</dbReference>
<evidence type="ECO:0008006" key="4">
    <source>
        <dbReference type="Google" id="ProtNLM"/>
    </source>
</evidence>
<gene>
    <name evidence="2" type="ORF">RUM4293_03097</name>
</gene>
<name>A0A0P1E5X4_9RHOB</name>
<feature type="signal peptide" evidence="1">
    <location>
        <begin position="1"/>
        <end position="19"/>
    </location>
</feature>
<organism evidence="2 3">
    <name type="scientific">Ruegeria atlantica</name>
    <dbReference type="NCBI Taxonomy" id="81569"/>
    <lineage>
        <taxon>Bacteria</taxon>
        <taxon>Pseudomonadati</taxon>
        <taxon>Pseudomonadota</taxon>
        <taxon>Alphaproteobacteria</taxon>
        <taxon>Rhodobacterales</taxon>
        <taxon>Roseobacteraceae</taxon>
        <taxon>Ruegeria</taxon>
    </lineage>
</organism>
<evidence type="ECO:0000313" key="3">
    <source>
        <dbReference type="Proteomes" id="UP000050786"/>
    </source>
</evidence>
<feature type="chain" id="PRO_5006061253" description="C-type lysozyme inhibitor domain-containing protein" evidence="1">
    <location>
        <begin position="20"/>
        <end position="93"/>
    </location>
</feature>
<keyword evidence="3" id="KW-1185">Reference proteome</keyword>
<accession>A0A0P1E5X4</accession>